<sequence>MAFDSSGPREPTSRMTTYSSSCRRQARRQCPNGQPAEDETFLIGYWIVTQTSSGWPHGAASCSFGGGQSILWFRTAGSPVRRVCPCQPDGLPPTTQLLPEDFNRAHNTAGLVPVLPVDSSTLNITLPEPADFTDGRAPVTSVLLKRRNIPATPALAVTGWHTCPRWAAFNGRGGGGRE</sequence>
<dbReference type="GeneID" id="9628167"/>
<keyword evidence="3" id="KW-1185">Reference proteome</keyword>
<dbReference type="EMBL" id="GL378423">
    <property type="protein sequence ID" value="EFJ40228.1"/>
    <property type="molecule type" value="Genomic_DNA"/>
</dbReference>
<name>D8UJ82_VOLCA</name>
<evidence type="ECO:0000313" key="3">
    <source>
        <dbReference type="Proteomes" id="UP000001058"/>
    </source>
</evidence>
<evidence type="ECO:0000256" key="1">
    <source>
        <dbReference type="SAM" id="MobiDB-lite"/>
    </source>
</evidence>
<dbReference type="AlphaFoldDB" id="D8UJ82"/>
<feature type="region of interest" description="Disordered" evidence="1">
    <location>
        <begin position="1"/>
        <end position="35"/>
    </location>
</feature>
<dbReference type="KEGG" id="vcn:VOLCADRAFT_100025"/>
<proteinExistence type="predicted"/>
<organism evidence="3">
    <name type="scientific">Volvox carteri f. nagariensis</name>
    <dbReference type="NCBI Taxonomy" id="3068"/>
    <lineage>
        <taxon>Eukaryota</taxon>
        <taxon>Viridiplantae</taxon>
        <taxon>Chlorophyta</taxon>
        <taxon>core chlorophytes</taxon>
        <taxon>Chlorophyceae</taxon>
        <taxon>CS clade</taxon>
        <taxon>Chlamydomonadales</taxon>
        <taxon>Volvocaceae</taxon>
        <taxon>Volvox</taxon>
    </lineage>
</organism>
<dbReference type="RefSeq" id="XP_002958708.1">
    <property type="nucleotide sequence ID" value="XM_002958662.1"/>
</dbReference>
<protein>
    <submittedName>
        <fullName evidence="2">Uncharacterized protein</fullName>
    </submittedName>
</protein>
<evidence type="ECO:0000313" key="2">
    <source>
        <dbReference type="EMBL" id="EFJ40228.1"/>
    </source>
</evidence>
<dbReference type="InParanoid" id="D8UJ82"/>
<gene>
    <name evidence="2" type="ORF">VOLCADRAFT_100025</name>
</gene>
<dbReference type="Proteomes" id="UP000001058">
    <property type="component" value="Unassembled WGS sequence"/>
</dbReference>
<accession>D8UJ82</accession>
<reference evidence="2 3" key="1">
    <citation type="journal article" date="2010" name="Science">
        <title>Genomic analysis of organismal complexity in the multicellular green alga Volvox carteri.</title>
        <authorList>
            <person name="Prochnik S.E."/>
            <person name="Umen J."/>
            <person name="Nedelcu A.M."/>
            <person name="Hallmann A."/>
            <person name="Miller S.M."/>
            <person name="Nishii I."/>
            <person name="Ferris P."/>
            <person name="Kuo A."/>
            <person name="Mitros T."/>
            <person name="Fritz-Laylin L.K."/>
            <person name="Hellsten U."/>
            <person name="Chapman J."/>
            <person name="Simakov O."/>
            <person name="Rensing S.A."/>
            <person name="Terry A."/>
            <person name="Pangilinan J."/>
            <person name="Kapitonov V."/>
            <person name="Jurka J."/>
            <person name="Salamov A."/>
            <person name="Shapiro H."/>
            <person name="Schmutz J."/>
            <person name="Grimwood J."/>
            <person name="Lindquist E."/>
            <person name="Lucas S."/>
            <person name="Grigoriev I.V."/>
            <person name="Schmitt R."/>
            <person name="Kirk D."/>
            <person name="Rokhsar D.S."/>
        </authorList>
    </citation>
    <scope>NUCLEOTIDE SEQUENCE [LARGE SCALE GENOMIC DNA]</scope>
    <source>
        <strain evidence="3">f. Nagariensis / Eve</strain>
    </source>
</reference>